<dbReference type="SUPFAM" id="SSF53448">
    <property type="entry name" value="Nucleotide-diphospho-sugar transferases"/>
    <property type="match status" value="1"/>
</dbReference>
<proteinExistence type="predicted"/>
<organism evidence="2 3">
    <name type="scientific">Botrimarina mediterranea</name>
    <dbReference type="NCBI Taxonomy" id="2528022"/>
    <lineage>
        <taxon>Bacteria</taxon>
        <taxon>Pseudomonadati</taxon>
        <taxon>Planctomycetota</taxon>
        <taxon>Planctomycetia</taxon>
        <taxon>Pirellulales</taxon>
        <taxon>Lacipirellulaceae</taxon>
        <taxon>Botrimarina</taxon>
    </lineage>
</organism>
<evidence type="ECO:0000313" key="3">
    <source>
        <dbReference type="Proteomes" id="UP000316426"/>
    </source>
</evidence>
<dbReference type="KEGG" id="bmei:Spa11_28800"/>
<dbReference type="InterPro" id="IPR029044">
    <property type="entry name" value="Nucleotide-diphossugar_trans"/>
</dbReference>
<gene>
    <name evidence="2" type="ORF">Spa11_28800</name>
</gene>
<name>A0A518KA64_9BACT</name>
<keyword evidence="2" id="KW-0808">Transferase</keyword>
<dbReference type="InterPro" id="IPR001173">
    <property type="entry name" value="Glyco_trans_2-like"/>
</dbReference>
<dbReference type="EMBL" id="CP036349">
    <property type="protein sequence ID" value="QDV74673.1"/>
    <property type="molecule type" value="Genomic_DNA"/>
</dbReference>
<dbReference type="Gene3D" id="3.90.550.10">
    <property type="entry name" value="Spore Coat Polysaccharide Biosynthesis Protein SpsA, Chain A"/>
    <property type="match status" value="1"/>
</dbReference>
<dbReference type="Proteomes" id="UP000316426">
    <property type="component" value="Chromosome"/>
</dbReference>
<sequence>MLCAAASVPLEYLHHSPGLGQAGNVNSLLNAAKGHRLLLLHDDDRLLPGALSTLSDCFKRHPEIVAAYGRQRLIQDDGTDLGDRAAESLNQSFRKSLTHAGLQTDSVEAALQRQFPNNAYLVATDKAKAIGFREKTEVGDACDTDFGVRLAIANPGPRFYLTATYTAEYRITRMAISRTSKSTADYYRFLLRLEVPEASEQTKQTVLTHIAANAAGQLARQGARQEAMSVYLSRWYGWRRRLSPRGLSHLARILLPIHDSMNPRH</sequence>
<evidence type="ECO:0000259" key="1">
    <source>
        <dbReference type="Pfam" id="PF00535"/>
    </source>
</evidence>
<dbReference type="AlphaFoldDB" id="A0A518KA64"/>
<accession>A0A518KA64</accession>
<evidence type="ECO:0000313" key="2">
    <source>
        <dbReference type="EMBL" id="QDV74673.1"/>
    </source>
</evidence>
<feature type="domain" description="Glycosyltransferase 2-like" evidence="1">
    <location>
        <begin position="9"/>
        <end position="85"/>
    </location>
</feature>
<keyword evidence="3" id="KW-1185">Reference proteome</keyword>
<dbReference type="GO" id="GO:0016740">
    <property type="term" value="F:transferase activity"/>
    <property type="evidence" value="ECO:0007669"/>
    <property type="project" value="UniProtKB-KW"/>
</dbReference>
<dbReference type="Pfam" id="PF00535">
    <property type="entry name" value="Glycos_transf_2"/>
    <property type="match status" value="1"/>
</dbReference>
<protein>
    <submittedName>
        <fullName evidence="2">Glycosyl transferase family 2</fullName>
    </submittedName>
</protein>
<reference evidence="2 3" key="1">
    <citation type="submission" date="2019-02" db="EMBL/GenBank/DDBJ databases">
        <title>Deep-cultivation of Planctomycetes and their phenomic and genomic characterization uncovers novel biology.</title>
        <authorList>
            <person name="Wiegand S."/>
            <person name="Jogler M."/>
            <person name="Boedeker C."/>
            <person name="Pinto D."/>
            <person name="Vollmers J."/>
            <person name="Rivas-Marin E."/>
            <person name="Kohn T."/>
            <person name="Peeters S.H."/>
            <person name="Heuer A."/>
            <person name="Rast P."/>
            <person name="Oberbeckmann S."/>
            <person name="Bunk B."/>
            <person name="Jeske O."/>
            <person name="Meyerdierks A."/>
            <person name="Storesund J.E."/>
            <person name="Kallscheuer N."/>
            <person name="Luecker S."/>
            <person name="Lage O.M."/>
            <person name="Pohl T."/>
            <person name="Merkel B.J."/>
            <person name="Hornburger P."/>
            <person name="Mueller R.-W."/>
            <person name="Bruemmer F."/>
            <person name="Labrenz M."/>
            <person name="Spormann A.M."/>
            <person name="Op den Camp H."/>
            <person name="Overmann J."/>
            <person name="Amann R."/>
            <person name="Jetten M.S.M."/>
            <person name="Mascher T."/>
            <person name="Medema M.H."/>
            <person name="Devos D.P."/>
            <person name="Kaster A.-K."/>
            <person name="Ovreas L."/>
            <person name="Rohde M."/>
            <person name="Galperin M.Y."/>
            <person name="Jogler C."/>
        </authorList>
    </citation>
    <scope>NUCLEOTIDE SEQUENCE [LARGE SCALE GENOMIC DNA]</scope>
    <source>
        <strain evidence="2 3">Spa11</strain>
    </source>
</reference>